<evidence type="ECO:0000256" key="11">
    <source>
        <dbReference type="SAM" id="Phobius"/>
    </source>
</evidence>
<dbReference type="InterPro" id="IPR017871">
    <property type="entry name" value="ABC_transporter-like_CS"/>
</dbReference>
<keyword evidence="4" id="KW-0645">Protease</keyword>
<keyword evidence="6" id="KW-0378">Hydrolase</keyword>
<evidence type="ECO:0000256" key="1">
    <source>
        <dbReference type="ARBA" id="ARBA00004127"/>
    </source>
</evidence>
<protein>
    <submittedName>
        <fullName evidence="15">Peptidase domain-containing ABC transporter</fullName>
    </submittedName>
</protein>
<dbReference type="PANTHER" id="PTHR43394">
    <property type="entry name" value="ATP-DEPENDENT PERMEASE MDL1, MITOCHONDRIAL"/>
    <property type="match status" value="1"/>
</dbReference>
<evidence type="ECO:0000256" key="4">
    <source>
        <dbReference type="ARBA" id="ARBA00022670"/>
    </source>
</evidence>
<feature type="transmembrane region" description="Helical" evidence="11">
    <location>
        <begin position="192"/>
        <end position="210"/>
    </location>
</feature>
<feature type="domain" description="ABC transmembrane type-1" evidence="13">
    <location>
        <begin position="159"/>
        <end position="438"/>
    </location>
</feature>
<dbReference type="Proteomes" id="UP000749471">
    <property type="component" value="Unassembled WGS sequence"/>
</dbReference>
<feature type="domain" description="Peptidase C39" evidence="14">
    <location>
        <begin position="7"/>
        <end position="128"/>
    </location>
</feature>
<keyword evidence="7" id="KW-0788">Thiol protease</keyword>
<dbReference type="CDD" id="cd18570">
    <property type="entry name" value="ABC_6TM_PCAT1_LagD_like"/>
    <property type="match status" value="1"/>
</dbReference>
<feature type="domain" description="ABC transporter" evidence="12">
    <location>
        <begin position="471"/>
        <end position="705"/>
    </location>
</feature>
<keyword evidence="16" id="KW-1185">Reference proteome</keyword>
<evidence type="ECO:0000256" key="3">
    <source>
        <dbReference type="ARBA" id="ARBA00022475"/>
    </source>
</evidence>
<keyword evidence="10 11" id="KW-0472">Membrane</keyword>
<keyword evidence="2" id="KW-0813">Transport</keyword>
<evidence type="ECO:0000256" key="9">
    <source>
        <dbReference type="ARBA" id="ARBA00022989"/>
    </source>
</evidence>
<dbReference type="PROSITE" id="PS50990">
    <property type="entry name" value="PEPTIDASE_C39"/>
    <property type="match status" value="1"/>
</dbReference>
<dbReference type="InterPro" id="IPR003593">
    <property type="entry name" value="AAA+_ATPase"/>
</dbReference>
<comment type="caution">
    <text evidence="15">The sequence shown here is derived from an EMBL/GenBank/DDBJ whole genome shotgun (WGS) entry which is preliminary data.</text>
</comment>
<dbReference type="InterPro" id="IPR011527">
    <property type="entry name" value="ABC1_TM_dom"/>
</dbReference>
<feature type="transmembrane region" description="Helical" evidence="11">
    <location>
        <begin position="384"/>
        <end position="403"/>
    </location>
</feature>
<dbReference type="Pfam" id="PF00664">
    <property type="entry name" value="ABC_membrane"/>
    <property type="match status" value="1"/>
</dbReference>
<dbReference type="InterPro" id="IPR039421">
    <property type="entry name" value="Type_1_exporter"/>
</dbReference>
<dbReference type="SMART" id="SM00382">
    <property type="entry name" value="AAA"/>
    <property type="match status" value="1"/>
</dbReference>
<feature type="transmembrane region" description="Helical" evidence="11">
    <location>
        <begin position="266"/>
        <end position="287"/>
    </location>
</feature>
<sequence length="713" mass="81594">MEKVTYDEENRESFAVCMSSLCKHFGTRISASKINSIINYKEEDLNIMDLEDKLGFSIKQLKGSNIEDILSYCPIPAIAYINENGINHYIVIEKINKNKIIASVPKKGIISFSFLEFMNIWNGIMFVIIPKIQLDSEKKGLFKKFSAILKYQKKFIIKIFFISLLITIFGVIGAFYFKFLVDKIIPNNSKSLLTRFSLLFILLFTFKTLFELFRTQLLLYLGQNIDMGLMLGYYEHVVDLPMNFFDTREIGDIISRFNDSGKIRDAICNVALAIMIDTLMAIIGGIMLYRQNIILFLVTIIPIAFYGIIVYFFRKPLEDINRKTMESGSNLTSYLISSLNGIDTIKAFSTENETKLKTEKKFLNLTRNALKRGWITNLQSSLKAYIKVIFNVIVFWIGGIEVIRGRLTLGELLTFNALLTYFLNPIESIINLQPSIQTAMVAAERVENILDIEKEKIRYKGSLKPSLKGNITFENVSFQYNSETPVLSNIDIDIKPGERVAFVGESGSGKTTLTKLLMNFYSIEKGNIFINNININDIDLDYLRSRVGYVPQSLFFFNGTIKENLCMGNFFIKDDEITEVCKRVDIDDFINSLPNKYDTIIDENGTNLSGGQKQRLSIARALLKNPDIVLLDEATSNLDSITEKIVEETILEYTKNKTTIIVAHKLKFITSCDVIYVIKKGKVIEKGSHQKLMEKNGEYYKLWYKQLNNKKGF</sequence>
<accession>A0ABS6E1Z4</accession>
<proteinExistence type="predicted"/>
<reference evidence="15 16" key="1">
    <citation type="submission" date="2021-06" db="EMBL/GenBank/DDBJ databases">
        <authorList>
            <person name="Sun Q."/>
            <person name="Li D."/>
        </authorList>
    </citation>
    <scope>NUCLEOTIDE SEQUENCE [LARGE SCALE GENOMIC DNA]</scope>
    <source>
        <strain evidence="15 16">MSJ-40</strain>
    </source>
</reference>
<dbReference type="PROSITE" id="PS50929">
    <property type="entry name" value="ABC_TM1F"/>
    <property type="match status" value="1"/>
</dbReference>
<dbReference type="RefSeq" id="WP_216516532.1">
    <property type="nucleotide sequence ID" value="NZ_JAHLPM010000002.1"/>
</dbReference>
<evidence type="ECO:0000259" key="13">
    <source>
        <dbReference type="PROSITE" id="PS50929"/>
    </source>
</evidence>
<comment type="subcellular location">
    <subcellularLocation>
        <location evidence="1">Endomembrane system</location>
        <topology evidence="1">Multi-pass membrane protein</topology>
    </subcellularLocation>
</comment>
<evidence type="ECO:0000256" key="2">
    <source>
        <dbReference type="ARBA" id="ARBA00022448"/>
    </source>
</evidence>
<evidence type="ECO:0000259" key="14">
    <source>
        <dbReference type="PROSITE" id="PS50990"/>
    </source>
</evidence>
<name>A0ABS6E1Z4_9FIRM</name>
<evidence type="ECO:0000256" key="6">
    <source>
        <dbReference type="ARBA" id="ARBA00022801"/>
    </source>
</evidence>
<evidence type="ECO:0000313" key="15">
    <source>
        <dbReference type="EMBL" id="MBU5436923.1"/>
    </source>
</evidence>
<feature type="transmembrane region" description="Helical" evidence="11">
    <location>
        <begin position="293"/>
        <end position="313"/>
    </location>
</feature>
<dbReference type="Pfam" id="PF03412">
    <property type="entry name" value="Peptidase_C39"/>
    <property type="match status" value="1"/>
</dbReference>
<feature type="transmembrane region" description="Helical" evidence="11">
    <location>
        <begin position="155"/>
        <end position="177"/>
    </location>
</feature>
<evidence type="ECO:0000256" key="5">
    <source>
        <dbReference type="ARBA" id="ARBA00022692"/>
    </source>
</evidence>
<dbReference type="PANTHER" id="PTHR43394:SF1">
    <property type="entry name" value="ATP-BINDING CASSETTE SUB-FAMILY B MEMBER 10, MITOCHONDRIAL"/>
    <property type="match status" value="1"/>
</dbReference>
<dbReference type="InterPro" id="IPR005897">
    <property type="entry name" value="Pept_C39_ABC_bacteriocin"/>
</dbReference>
<dbReference type="NCBIfam" id="TIGR01193">
    <property type="entry name" value="bacteriocin_ABC"/>
    <property type="match status" value="1"/>
</dbReference>
<evidence type="ECO:0000259" key="12">
    <source>
        <dbReference type="PROSITE" id="PS50893"/>
    </source>
</evidence>
<evidence type="ECO:0000256" key="10">
    <source>
        <dbReference type="ARBA" id="ARBA00023136"/>
    </source>
</evidence>
<dbReference type="InterPro" id="IPR003439">
    <property type="entry name" value="ABC_transporter-like_ATP-bd"/>
</dbReference>
<keyword evidence="9 11" id="KW-1133">Transmembrane helix</keyword>
<keyword evidence="5 11" id="KW-0812">Transmembrane</keyword>
<keyword evidence="3" id="KW-1003">Cell membrane</keyword>
<evidence type="ECO:0000256" key="7">
    <source>
        <dbReference type="ARBA" id="ARBA00022807"/>
    </source>
</evidence>
<dbReference type="PROSITE" id="PS00211">
    <property type="entry name" value="ABC_TRANSPORTER_1"/>
    <property type="match status" value="1"/>
</dbReference>
<evidence type="ECO:0000256" key="8">
    <source>
        <dbReference type="ARBA" id="ARBA00022967"/>
    </source>
</evidence>
<dbReference type="PROSITE" id="PS50893">
    <property type="entry name" value="ABC_TRANSPORTER_2"/>
    <property type="match status" value="1"/>
</dbReference>
<gene>
    <name evidence="15" type="ORF">KQI42_02815</name>
</gene>
<evidence type="ECO:0000313" key="16">
    <source>
        <dbReference type="Proteomes" id="UP000749471"/>
    </source>
</evidence>
<keyword evidence="8" id="KW-1278">Translocase</keyword>
<dbReference type="Pfam" id="PF00005">
    <property type="entry name" value="ABC_tran"/>
    <property type="match status" value="1"/>
</dbReference>
<organism evidence="15 16">
    <name type="scientific">Tissierella simiarum</name>
    <dbReference type="NCBI Taxonomy" id="2841534"/>
    <lineage>
        <taxon>Bacteria</taxon>
        <taxon>Bacillati</taxon>
        <taxon>Bacillota</taxon>
        <taxon>Tissierellia</taxon>
        <taxon>Tissierellales</taxon>
        <taxon>Tissierellaceae</taxon>
        <taxon>Tissierella</taxon>
    </lineage>
</organism>
<dbReference type="InterPro" id="IPR005074">
    <property type="entry name" value="Peptidase_C39"/>
</dbReference>
<dbReference type="EMBL" id="JAHLPM010000002">
    <property type="protein sequence ID" value="MBU5436923.1"/>
    <property type="molecule type" value="Genomic_DNA"/>
</dbReference>